<dbReference type="EMBL" id="OY731400">
    <property type="protein sequence ID" value="CAJ1938834.1"/>
    <property type="molecule type" value="Genomic_DNA"/>
</dbReference>
<dbReference type="Gramene" id="rna-AYBTSS11_LOCUS8813">
    <property type="protein sequence ID" value="CAJ1938834.1"/>
    <property type="gene ID" value="gene-AYBTSS11_LOCUS8813"/>
</dbReference>
<protein>
    <submittedName>
        <fullName evidence="1">Uncharacterized protein</fullName>
    </submittedName>
</protein>
<sequence>MQRMLLNAFAKLRLVRKGPLWPLDNMQKMSQKDAKSVTNPYQRSCNWHATINALCNIL</sequence>
<accession>A0AA86SF48</accession>
<proteinExistence type="predicted"/>
<dbReference type="AlphaFoldDB" id="A0AA86SF48"/>
<organism evidence="1 2">
    <name type="scientific">Sphenostylis stenocarpa</name>
    <dbReference type="NCBI Taxonomy" id="92480"/>
    <lineage>
        <taxon>Eukaryota</taxon>
        <taxon>Viridiplantae</taxon>
        <taxon>Streptophyta</taxon>
        <taxon>Embryophyta</taxon>
        <taxon>Tracheophyta</taxon>
        <taxon>Spermatophyta</taxon>
        <taxon>Magnoliopsida</taxon>
        <taxon>eudicotyledons</taxon>
        <taxon>Gunneridae</taxon>
        <taxon>Pentapetalae</taxon>
        <taxon>rosids</taxon>
        <taxon>fabids</taxon>
        <taxon>Fabales</taxon>
        <taxon>Fabaceae</taxon>
        <taxon>Papilionoideae</taxon>
        <taxon>50 kb inversion clade</taxon>
        <taxon>NPAAA clade</taxon>
        <taxon>indigoferoid/millettioid clade</taxon>
        <taxon>Phaseoleae</taxon>
        <taxon>Sphenostylis</taxon>
    </lineage>
</organism>
<name>A0AA86SF48_9FABA</name>
<gene>
    <name evidence="1" type="ORF">AYBTSS11_LOCUS8813</name>
</gene>
<feature type="non-terminal residue" evidence="1">
    <location>
        <position position="58"/>
    </location>
</feature>
<keyword evidence="2" id="KW-1185">Reference proteome</keyword>
<dbReference type="Proteomes" id="UP001189624">
    <property type="component" value="Chromosome 3"/>
</dbReference>
<evidence type="ECO:0000313" key="2">
    <source>
        <dbReference type="Proteomes" id="UP001189624"/>
    </source>
</evidence>
<reference evidence="1" key="1">
    <citation type="submission" date="2023-10" db="EMBL/GenBank/DDBJ databases">
        <authorList>
            <person name="Domelevo Entfellner J.-B."/>
        </authorList>
    </citation>
    <scope>NUCLEOTIDE SEQUENCE</scope>
</reference>
<evidence type="ECO:0000313" key="1">
    <source>
        <dbReference type="EMBL" id="CAJ1938834.1"/>
    </source>
</evidence>